<proteinExistence type="predicted"/>
<keyword evidence="1" id="KW-0805">Transcription regulation</keyword>
<dbReference type="Gene3D" id="1.10.357.10">
    <property type="entry name" value="Tetracycline Repressor, domain 2"/>
    <property type="match status" value="1"/>
</dbReference>
<evidence type="ECO:0000313" key="6">
    <source>
        <dbReference type="EMBL" id="ORA18406.1"/>
    </source>
</evidence>
<dbReference type="Proteomes" id="UP000192284">
    <property type="component" value="Unassembled WGS sequence"/>
</dbReference>
<organism evidence="6 7">
    <name type="scientific">Mycobacterium angelicum</name>
    <dbReference type="NCBI Taxonomy" id="470074"/>
    <lineage>
        <taxon>Bacteria</taxon>
        <taxon>Bacillati</taxon>
        <taxon>Actinomycetota</taxon>
        <taxon>Actinomycetes</taxon>
        <taxon>Mycobacteriales</taxon>
        <taxon>Mycobacteriaceae</taxon>
        <taxon>Mycobacterium</taxon>
    </lineage>
</organism>
<dbReference type="PROSITE" id="PS01081">
    <property type="entry name" value="HTH_TETR_1"/>
    <property type="match status" value="1"/>
</dbReference>
<dbReference type="Pfam" id="PF00440">
    <property type="entry name" value="TetR_N"/>
    <property type="match status" value="1"/>
</dbReference>
<feature type="DNA-binding region" description="H-T-H motif" evidence="4">
    <location>
        <begin position="32"/>
        <end position="51"/>
    </location>
</feature>
<dbReference type="InterPro" id="IPR050109">
    <property type="entry name" value="HTH-type_TetR-like_transc_reg"/>
</dbReference>
<reference evidence="6 7" key="1">
    <citation type="submission" date="2017-02" db="EMBL/GenBank/DDBJ databases">
        <title>The new phylogeny of genus Mycobacterium.</title>
        <authorList>
            <person name="Tortoli E."/>
            <person name="Trovato A."/>
            <person name="Cirillo D.M."/>
        </authorList>
    </citation>
    <scope>NUCLEOTIDE SEQUENCE [LARGE SCALE GENOMIC DNA]</scope>
    <source>
        <strain evidence="6 7">DSM 45057</strain>
    </source>
</reference>
<dbReference type="RefSeq" id="WP_170062150.1">
    <property type="nucleotide sequence ID" value="NZ_JACKTS010000023.1"/>
</dbReference>
<comment type="caution">
    <text evidence="6">The sequence shown here is derived from an EMBL/GenBank/DDBJ whole genome shotgun (WGS) entry which is preliminary data.</text>
</comment>
<sequence>MGMRQQQASRRREQLVDAALTVFAAKGVDGASIKDIASAASVTPGLLYHYFSSKEALVVAVLEERGFVPQLRDLLSQRADEPASVVLPELAKAFDDMLTANADLVAVFFSASHANAAAGQALRHFVVTGQSLLESYLQSRAAAGELDADLVGVAARTLFAAVALGHRTGQRVNSDDLVQLILSGLARG</sequence>
<protein>
    <recommendedName>
        <fullName evidence="5">HTH tetR-type domain-containing protein</fullName>
    </recommendedName>
</protein>
<name>A0A1W9ZLT9_MYCAN</name>
<gene>
    <name evidence="6" type="ORF">BST12_18740</name>
</gene>
<dbReference type="AlphaFoldDB" id="A0A1W9ZLT9"/>
<dbReference type="Gene3D" id="1.10.10.60">
    <property type="entry name" value="Homeodomain-like"/>
    <property type="match status" value="1"/>
</dbReference>
<keyword evidence="3" id="KW-0804">Transcription</keyword>
<feature type="domain" description="HTH tetR-type" evidence="5">
    <location>
        <begin position="9"/>
        <end position="69"/>
    </location>
</feature>
<evidence type="ECO:0000256" key="4">
    <source>
        <dbReference type="PROSITE-ProRule" id="PRU00335"/>
    </source>
</evidence>
<dbReference type="PROSITE" id="PS50977">
    <property type="entry name" value="HTH_TETR_2"/>
    <property type="match status" value="1"/>
</dbReference>
<dbReference type="InterPro" id="IPR009057">
    <property type="entry name" value="Homeodomain-like_sf"/>
</dbReference>
<dbReference type="InterPro" id="IPR023772">
    <property type="entry name" value="DNA-bd_HTH_TetR-type_CS"/>
</dbReference>
<keyword evidence="7" id="KW-1185">Reference proteome</keyword>
<accession>A0A1W9ZLT9</accession>
<keyword evidence="2 4" id="KW-0238">DNA-binding</keyword>
<evidence type="ECO:0000313" key="7">
    <source>
        <dbReference type="Proteomes" id="UP000192284"/>
    </source>
</evidence>
<dbReference type="PANTHER" id="PTHR30055:SF234">
    <property type="entry name" value="HTH-TYPE TRANSCRIPTIONAL REGULATOR BETI"/>
    <property type="match status" value="1"/>
</dbReference>
<dbReference type="GO" id="GO:0000976">
    <property type="term" value="F:transcription cis-regulatory region binding"/>
    <property type="evidence" value="ECO:0007669"/>
    <property type="project" value="TreeGrafter"/>
</dbReference>
<evidence type="ECO:0000259" key="5">
    <source>
        <dbReference type="PROSITE" id="PS50977"/>
    </source>
</evidence>
<dbReference type="PRINTS" id="PR00455">
    <property type="entry name" value="HTHTETR"/>
</dbReference>
<evidence type="ECO:0000256" key="1">
    <source>
        <dbReference type="ARBA" id="ARBA00023015"/>
    </source>
</evidence>
<evidence type="ECO:0000256" key="2">
    <source>
        <dbReference type="ARBA" id="ARBA00023125"/>
    </source>
</evidence>
<dbReference type="PANTHER" id="PTHR30055">
    <property type="entry name" value="HTH-TYPE TRANSCRIPTIONAL REGULATOR RUTR"/>
    <property type="match status" value="1"/>
</dbReference>
<dbReference type="InterPro" id="IPR001647">
    <property type="entry name" value="HTH_TetR"/>
</dbReference>
<dbReference type="SUPFAM" id="SSF46689">
    <property type="entry name" value="Homeodomain-like"/>
    <property type="match status" value="1"/>
</dbReference>
<dbReference type="GO" id="GO:0003700">
    <property type="term" value="F:DNA-binding transcription factor activity"/>
    <property type="evidence" value="ECO:0007669"/>
    <property type="project" value="TreeGrafter"/>
</dbReference>
<evidence type="ECO:0000256" key="3">
    <source>
        <dbReference type="ARBA" id="ARBA00023163"/>
    </source>
</evidence>
<dbReference type="EMBL" id="MVHE01000035">
    <property type="protein sequence ID" value="ORA18406.1"/>
    <property type="molecule type" value="Genomic_DNA"/>
</dbReference>